<evidence type="ECO:0000313" key="3">
    <source>
        <dbReference type="Proteomes" id="UP000076623"/>
    </source>
</evidence>
<dbReference type="Proteomes" id="UP000076623">
    <property type="component" value="Chromosome"/>
</dbReference>
<gene>
    <name evidence="2" type="ORF">ABE65_016800</name>
</gene>
<dbReference type="KEGG" id="fpn:ABE65_016800"/>
<dbReference type="STRING" id="1221500.ABE65_016800"/>
<reference evidence="2 3" key="1">
    <citation type="submission" date="2016-04" db="EMBL/GenBank/DDBJ databases">
        <title>Complete genome sequence of Fictibacillus phosphorivorans G25-29, a strain toxic to nematodes.</title>
        <authorList>
            <person name="Zheng Z."/>
        </authorList>
    </citation>
    <scope>NUCLEOTIDE SEQUENCE [LARGE SCALE GENOMIC DNA]</scope>
    <source>
        <strain evidence="2 3">G25-29</strain>
    </source>
</reference>
<sequence length="119" mass="13768">MLLKVYEYPKCSTCQKAKKWLKENDVAFEPIHIVENPPSAHELKKLIDLSGLEIKKFFNTSGMKYRELGMKEKMKTATDEELLEILASDGMLIKRPIATNGKEVTVGFKEELYENTWKK</sequence>
<dbReference type="InterPro" id="IPR006660">
    <property type="entry name" value="Arsenate_reductase-like"/>
</dbReference>
<dbReference type="InterPro" id="IPR006504">
    <property type="entry name" value="Tscrpt_reg_Spx/MgsR"/>
</dbReference>
<evidence type="ECO:0000256" key="1">
    <source>
        <dbReference type="PROSITE-ProRule" id="PRU01282"/>
    </source>
</evidence>
<dbReference type="InterPro" id="IPR036249">
    <property type="entry name" value="Thioredoxin-like_sf"/>
</dbReference>
<dbReference type="Gene3D" id="3.40.30.10">
    <property type="entry name" value="Glutaredoxin"/>
    <property type="match status" value="1"/>
</dbReference>
<dbReference type="PROSITE" id="PS51353">
    <property type="entry name" value="ARSC"/>
    <property type="match status" value="1"/>
</dbReference>
<organism evidence="2 3">
    <name type="scientific">Fictibacillus phosphorivorans</name>
    <dbReference type="NCBI Taxonomy" id="1221500"/>
    <lineage>
        <taxon>Bacteria</taxon>
        <taxon>Bacillati</taxon>
        <taxon>Bacillota</taxon>
        <taxon>Bacilli</taxon>
        <taxon>Bacillales</taxon>
        <taxon>Fictibacillaceae</taxon>
        <taxon>Fictibacillus</taxon>
    </lineage>
</organism>
<proteinExistence type="inferred from homology"/>
<dbReference type="NCBIfam" id="TIGR01617">
    <property type="entry name" value="arsC_related"/>
    <property type="match status" value="1"/>
</dbReference>
<evidence type="ECO:0000313" key="2">
    <source>
        <dbReference type="EMBL" id="ANC78367.1"/>
    </source>
</evidence>
<dbReference type="SUPFAM" id="SSF52833">
    <property type="entry name" value="Thioredoxin-like"/>
    <property type="match status" value="1"/>
</dbReference>
<dbReference type="PANTHER" id="PTHR30041:SF8">
    <property type="entry name" value="PROTEIN YFFB"/>
    <property type="match status" value="1"/>
</dbReference>
<comment type="similarity">
    <text evidence="1">Belongs to the ArsC family.</text>
</comment>
<accession>A0A160IQB4</accession>
<dbReference type="RefSeq" id="WP_066397388.1">
    <property type="nucleotide sequence ID" value="NZ_CP015378.1"/>
</dbReference>
<protein>
    <recommendedName>
        <fullName evidence="4">Arsenate reductase family protein</fullName>
    </recommendedName>
</protein>
<name>A0A160IQB4_9BACL</name>
<keyword evidence="3" id="KW-1185">Reference proteome</keyword>
<dbReference type="CDD" id="cd03036">
    <property type="entry name" value="ArsC_like"/>
    <property type="match status" value="1"/>
</dbReference>
<evidence type="ECO:0008006" key="4">
    <source>
        <dbReference type="Google" id="ProtNLM"/>
    </source>
</evidence>
<dbReference type="PANTHER" id="PTHR30041">
    <property type="entry name" value="ARSENATE REDUCTASE"/>
    <property type="match status" value="1"/>
</dbReference>
<dbReference type="EMBL" id="CP015378">
    <property type="protein sequence ID" value="ANC78367.1"/>
    <property type="molecule type" value="Genomic_DNA"/>
</dbReference>
<dbReference type="Pfam" id="PF03960">
    <property type="entry name" value="ArsC"/>
    <property type="match status" value="1"/>
</dbReference>
<dbReference type="AlphaFoldDB" id="A0A160IQB4"/>